<evidence type="ECO:0000256" key="1">
    <source>
        <dbReference type="ARBA" id="ARBA00022729"/>
    </source>
</evidence>
<keyword evidence="1" id="KW-0732">Signal</keyword>
<sequence length="1188" mass="131705">MKNQLFPRKFLKVSLPILLLLLAFTLWQWTSRTEKLFRTLPATSTNIHFANIINPPDSLTVLDFEYLYNGGGVAIGDINNDGLQDIYFTGNLVSSKLYLNRGNFTFEDITIKAGVSTRTWANGVVMVDINQDGYKDIYVCVGGNRHTPEKEKANLLFINNKNNTFTEAAQPYGLADTGYGIQSAFFDYDRDGDLDMYLLRNAFVDYNRNNPRPKQLNGKAASTDKLFRNNGNHTFTDVSAAAGILIEGFGLGVGVSDINNDGWPDVYVSNDFITNDLVWINNQNGTFSNQAKKYLKHQTYNAMGNDLADLNNDGLVDIMVLDMLPEDNKRWKLTTMGNNYDEFETSLRRGYEPQYVRNTLQLNNGSSPNGPIAFSEIGQLAGVEATEWSWAPLFADLDNDGQKDLFITNGYPKDITNLDFIVYGHQSAAMGTREGNRKERTAKLNSLPGALIPNYVYQNRGNLTFKDQSLAWGMTEPAYSNGAAYADLDNDGDLDLVTNNIDKEATIQENRLHQIKNPNKPTNYLRFAFTGSPQNREGIGAKVFVKHKGVLQYQYFTPFRGYLSSVEPYLHFGLDTIKVVDRVEVVWPDGKYQLLQQVKANQVLQVEYAQAGPAPAVSTPAASSLFRLVAEGGGLGYRHEENSFVDFKLQPLLPHGHSRQGPGLAVSDVNKDGLADVYVGGTTGHAGALFFQQASGKFQRQSTPTIDSLGESLGVLFLDADQDQDPDLYVVRGSSEQVPGSPLYQDQLYLNDGQGRFTLAAGALPVMRSSKASVVAADYDRDGDLDVFVGGRITPGAYPTTPRSYLLQNESKNGQCRFREVTPSTLAQTGMVTSALWSDYDNDGWVDLLVTGEFMALRFYHNQRGKLVEATHQTGLEHTVGWWNSLVGADFDQDGDMDYVAGNVGLNTRYQASVEEPLCVHAQDYNKDGRIDPVLSYFNQGQRYILHSRDDLIDQINTMRGRFPTYQSYAAAKFEDSFLPQELAGAQVLCAERMASSYLENVGQGKFRIRALPREVQLAPVYGMVVGDYNQDGYWDVLAVGNSYAPEVSTGRYDAGLGWYLEGNGKGGFRSVPASKSGLVAEQDAKSVVAVRQATGQQLLIVGNNNSRVEVFQAAPSGYYYLAQGQDAWAEIQLKNGKSYKHEFSYGSSYLSQTERNLKLTADVTSLTIYSFSGEKKVIPLDLHAVNH</sequence>
<organism evidence="3 4">
    <name type="scientific">Adhaeribacter arboris</name>
    <dbReference type="NCBI Taxonomy" id="2072846"/>
    <lineage>
        <taxon>Bacteria</taxon>
        <taxon>Pseudomonadati</taxon>
        <taxon>Bacteroidota</taxon>
        <taxon>Cytophagia</taxon>
        <taxon>Cytophagales</taxon>
        <taxon>Hymenobacteraceae</taxon>
        <taxon>Adhaeribacter</taxon>
    </lineage>
</organism>
<dbReference type="InterPro" id="IPR028994">
    <property type="entry name" value="Integrin_alpha_N"/>
</dbReference>
<dbReference type="PANTHER" id="PTHR16026">
    <property type="entry name" value="CARTILAGE ACIDIC PROTEIN 1"/>
    <property type="match status" value="1"/>
</dbReference>
<dbReference type="SUPFAM" id="SSF69318">
    <property type="entry name" value="Integrin alpha N-terminal domain"/>
    <property type="match status" value="3"/>
</dbReference>
<protein>
    <submittedName>
        <fullName evidence="3">RNA-binding protein</fullName>
    </submittedName>
</protein>
<name>A0A2T2YA35_9BACT</name>
<dbReference type="Pfam" id="PF13517">
    <property type="entry name" value="FG-GAP_3"/>
    <property type="match status" value="7"/>
</dbReference>
<keyword evidence="4" id="KW-1185">Reference proteome</keyword>
<dbReference type="Gene3D" id="2.130.10.130">
    <property type="entry name" value="Integrin alpha, N-terminal"/>
    <property type="match status" value="4"/>
</dbReference>
<feature type="domain" description="ASPIC/UnbV" evidence="2">
    <location>
        <begin position="538"/>
        <end position="604"/>
    </location>
</feature>
<dbReference type="InterPro" id="IPR027039">
    <property type="entry name" value="Crtac1"/>
</dbReference>
<comment type="caution">
    <text evidence="3">The sequence shown here is derived from an EMBL/GenBank/DDBJ whole genome shotgun (WGS) entry which is preliminary data.</text>
</comment>
<dbReference type="PANTHER" id="PTHR16026:SF0">
    <property type="entry name" value="CARTILAGE ACIDIC PROTEIN 1"/>
    <property type="match status" value="1"/>
</dbReference>
<dbReference type="Proteomes" id="UP000240357">
    <property type="component" value="Unassembled WGS sequence"/>
</dbReference>
<evidence type="ECO:0000259" key="2">
    <source>
        <dbReference type="Pfam" id="PF07593"/>
    </source>
</evidence>
<dbReference type="InterPro" id="IPR013517">
    <property type="entry name" value="FG-GAP"/>
</dbReference>
<gene>
    <name evidence="3" type="ORF">AHMF7605_02045</name>
</gene>
<dbReference type="OrthoDB" id="1488345at2"/>
<evidence type="ECO:0000313" key="3">
    <source>
        <dbReference type="EMBL" id="PSR52391.1"/>
    </source>
</evidence>
<proteinExistence type="predicted"/>
<accession>A0A2T2YA35</accession>
<dbReference type="RefSeq" id="WP_106925967.1">
    <property type="nucleotide sequence ID" value="NZ_PYFT01000001.1"/>
</dbReference>
<dbReference type="Pfam" id="PF07593">
    <property type="entry name" value="UnbV_ASPIC"/>
    <property type="match status" value="1"/>
</dbReference>
<evidence type="ECO:0000313" key="4">
    <source>
        <dbReference type="Proteomes" id="UP000240357"/>
    </source>
</evidence>
<dbReference type="InterPro" id="IPR011519">
    <property type="entry name" value="UnbV_ASPIC"/>
</dbReference>
<dbReference type="AlphaFoldDB" id="A0A2T2YA35"/>
<reference evidence="3 4" key="1">
    <citation type="submission" date="2018-03" db="EMBL/GenBank/DDBJ databases">
        <title>Adhaeribacter sp. HMF7605 Genome sequencing and assembly.</title>
        <authorList>
            <person name="Kang H."/>
            <person name="Kang J."/>
            <person name="Cha I."/>
            <person name="Kim H."/>
            <person name="Joh K."/>
        </authorList>
    </citation>
    <scope>NUCLEOTIDE SEQUENCE [LARGE SCALE GENOMIC DNA]</scope>
    <source>
        <strain evidence="3 4">HMF7605</strain>
    </source>
</reference>
<dbReference type="EMBL" id="PYFT01000001">
    <property type="protein sequence ID" value="PSR52391.1"/>
    <property type="molecule type" value="Genomic_DNA"/>
</dbReference>